<protein>
    <submittedName>
        <fullName evidence="1">Uncharacterized protein</fullName>
    </submittedName>
</protein>
<sequence length="119" mass="13666">MLRVDIVFLEVDEDADCIETAAPEFDENEEKSFEIVQKMIEGCQVEKLKVDQCKLYLRRHGCKKDILIHRIKEHISIMNGEGEHTYPASSFVMNCKGDACTGDVVMFEQNVYEMSGSFH</sequence>
<keyword evidence="2" id="KW-1185">Reference proteome</keyword>
<dbReference type="Proteomes" id="UP001056120">
    <property type="component" value="Linkage Group LG15"/>
</dbReference>
<accession>A0ACB9G4C7</accession>
<comment type="caution">
    <text evidence="1">The sequence shown here is derived from an EMBL/GenBank/DDBJ whole genome shotgun (WGS) entry which is preliminary data.</text>
</comment>
<gene>
    <name evidence="1" type="ORF">L1987_47728</name>
</gene>
<reference evidence="2" key="1">
    <citation type="journal article" date="2022" name="Mol. Ecol. Resour.">
        <title>The genomes of chicory, endive, great burdock and yacon provide insights into Asteraceae palaeo-polyploidization history and plant inulin production.</title>
        <authorList>
            <person name="Fan W."/>
            <person name="Wang S."/>
            <person name="Wang H."/>
            <person name="Wang A."/>
            <person name="Jiang F."/>
            <person name="Liu H."/>
            <person name="Zhao H."/>
            <person name="Xu D."/>
            <person name="Zhang Y."/>
        </authorList>
    </citation>
    <scope>NUCLEOTIDE SEQUENCE [LARGE SCALE GENOMIC DNA]</scope>
    <source>
        <strain evidence="2">cv. Yunnan</strain>
    </source>
</reference>
<reference evidence="1 2" key="2">
    <citation type="journal article" date="2022" name="Mol. Ecol. Resour.">
        <title>The genomes of chicory, endive, great burdock and yacon provide insights into Asteraceae paleo-polyploidization history and plant inulin production.</title>
        <authorList>
            <person name="Fan W."/>
            <person name="Wang S."/>
            <person name="Wang H."/>
            <person name="Wang A."/>
            <person name="Jiang F."/>
            <person name="Liu H."/>
            <person name="Zhao H."/>
            <person name="Xu D."/>
            <person name="Zhang Y."/>
        </authorList>
    </citation>
    <scope>NUCLEOTIDE SEQUENCE [LARGE SCALE GENOMIC DNA]</scope>
    <source>
        <strain evidence="2">cv. Yunnan</strain>
        <tissue evidence="1">Leaves</tissue>
    </source>
</reference>
<dbReference type="EMBL" id="CM042032">
    <property type="protein sequence ID" value="KAI3777925.1"/>
    <property type="molecule type" value="Genomic_DNA"/>
</dbReference>
<evidence type="ECO:0000313" key="2">
    <source>
        <dbReference type="Proteomes" id="UP001056120"/>
    </source>
</evidence>
<evidence type="ECO:0000313" key="1">
    <source>
        <dbReference type="EMBL" id="KAI3777925.1"/>
    </source>
</evidence>
<proteinExistence type="predicted"/>
<name>A0ACB9G4C7_9ASTR</name>
<organism evidence="1 2">
    <name type="scientific">Smallanthus sonchifolius</name>
    <dbReference type="NCBI Taxonomy" id="185202"/>
    <lineage>
        <taxon>Eukaryota</taxon>
        <taxon>Viridiplantae</taxon>
        <taxon>Streptophyta</taxon>
        <taxon>Embryophyta</taxon>
        <taxon>Tracheophyta</taxon>
        <taxon>Spermatophyta</taxon>
        <taxon>Magnoliopsida</taxon>
        <taxon>eudicotyledons</taxon>
        <taxon>Gunneridae</taxon>
        <taxon>Pentapetalae</taxon>
        <taxon>asterids</taxon>
        <taxon>campanulids</taxon>
        <taxon>Asterales</taxon>
        <taxon>Asteraceae</taxon>
        <taxon>Asteroideae</taxon>
        <taxon>Heliantheae alliance</taxon>
        <taxon>Millerieae</taxon>
        <taxon>Smallanthus</taxon>
    </lineage>
</organism>